<keyword evidence="2" id="KW-1185">Reference proteome</keyword>
<name>A0A4R9K0I4_9LEPT</name>
<proteinExistence type="predicted"/>
<reference evidence="1" key="1">
    <citation type="journal article" date="2019" name="PLoS Negl. Trop. Dis.">
        <title>Revisiting the worldwide diversity of Leptospira species in the environment.</title>
        <authorList>
            <person name="Vincent A.T."/>
            <person name="Schiettekatte O."/>
            <person name="Bourhy P."/>
            <person name="Veyrier F.J."/>
            <person name="Picardeau M."/>
        </authorList>
    </citation>
    <scope>NUCLEOTIDE SEQUENCE [LARGE SCALE GENOMIC DNA]</scope>
    <source>
        <strain evidence="1">201702476</strain>
    </source>
</reference>
<evidence type="ECO:0000313" key="1">
    <source>
        <dbReference type="EMBL" id="TGL59159.1"/>
    </source>
</evidence>
<dbReference type="OrthoDB" id="334591at2"/>
<evidence type="ECO:0000313" key="2">
    <source>
        <dbReference type="Proteomes" id="UP000297693"/>
    </source>
</evidence>
<organism evidence="1 2">
    <name type="scientific">Leptospira ognonensis</name>
    <dbReference type="NCBI Taxonomy" id="2484945"/>
    <lineage>
        <taxon>Bacteria</taxon>
        <taxon>Pseudomonadati</taxon>
        <taxon>Spirochaetota</taxon>
        <taxon>Spirochaetia</taxon>
        <taxon>Leptospirales</taxon>
        <taxon>Leptospiraceae</taxon>
        <taxon>Leptospira</taxon>
    </lineage>
</organism>
<accession>A0A4R9K0I4</accession>
<sequence length="206" mass="24122">MPIRNKIQNVPVCLERNMSVSFWWFFDSLPQKAVVESKIYDRYHDISLLLEIDLSKQTIIESEIEERRTPFSSCPGAITNYDFLNGKKFNRPALEIMLREHIPLSKNGCIRIDQLLFYAVDNFISALGYELKSRQLPKEWNEEYHSQESKPFAERSAAVHQWWIKDRVMKNSCFTMSADFENLEAREKLNTSLSITPLLLGLRKGK</sequence>
<comment type="caution">
    <text evidence="1">The sequence shown here is derived from an EMBL/GenBank/DDBJ whole genome shotgun (WGS) entry which is preliminary data.</text>
</comment>
<dbReference type="AlphaFoldDB" id="A0A4R9K0I4"/>
<gene>
    <name evidence="1" type="ORF">EHQ58_09630</name>
</gene>
<dbReference type="EMBL" id="RQGD01000025">
    <property type="protein sequence ID" value="TGL59159.1"/>
    <property type="molecule type" value="Genomic_DNA"/>
</dbReference>
<dbReference type="Proteomes" id="UP000297693">
    <property type="component" value="Unassembled WGS sequence"/>
</dbReference>
<protein>
    <submittedName>
        <fullName evidence="1">DUF2889 domain-containing protein</fullName>
    </submittedName>
</protein>